<dbReference type="SUPFAM" id="SSF47413">
    <property type="entry name" value="lambda repressor-like DNA-binding domains"/>
    <property type="match status" value="1"/>
</dbReference>
<dbReference type="EMBL" id="CP003538">
    <property type="protein sequence ID" value="AGH98775.1"/>
    <property type="molecule type" value="Genomic_DNA"/>
</dbReference>
<dbReference type="CDD" id="cd00093">
    <property type="entry name" value="HTH_XRE"/>
    <property type="match status" value="1"/>
</dbReference>
<dbReference type="Proteomes" id="UP000011932">
    <property type="component" value="Chromosome"/>
</dbReference>
<dbReference type="KEGG" id="man:A11S_1974"/>
<dbReference type="STRING" id="349215.A11S_1974"/>
<feature type="domain" description="HTH cro/C1-type" evidence="2">
    <location>
        <begin position="19"/>
        <end position="73"/>
    </location>
</feature>
<dbReference type="OrthoDB" id="9797172at2"/>
<dbReference type="PROSITE" id="PS50943">
    <property type="entry name" value="HTH_CROC1"/>
    <property type="match status" value="1"/>
</dbReference>
<dbReference type="InterPro" id="IPR001387">
    <property type="entry name" value="Cro/C1-type_HTH"/>
</dbReference>
<evidence type="ECO:0000256" key="1">
    <source>
        <dbReference type="SAM" id="MobiDB-lite"/>
    </source>
</evidence>
<feature type="region of interest" description="Disordered" evidence="1">
    <location>
        <begin position="84"/>
        <end position="105"/>
    </location>
</feature>
<reference evidence="3 4" key="1">
    <citation type="journal article" date="2013" name="ISME J.">
        <title>By their genes ye shall know them: genomic signatures of predatory bacteria.</title>
        <authorList>
            <person name="Pasternak Z."/>
            <person name="Pietrokovski S."/>
            <person name="Rotem O."/>
            <person name="Gophna U."/>
            <person name="Lurie-Weinberger M.N."/>
            <person name="Jurkevitch E."/>
        </authorList>
    </citation>
    <scope>NUCLEOTIDE SEQUENCE [LARGE SCALE GENOMIC DNA]</scope>
    <source>
        <strain evidence="3">EPB</strain>
    </source>
</reference>
<dbReference type="GO" id="GO:0003677">
    <property type="term" value="F:DNA binding"/>
    <property type="evidence" value="ECO:0007669"/>
    <property type="project" value="InterPro"/>
</dbReference>
<dbReference type="AlphaFoldDB" id="M4VJU8"/>
<protein>
    <recommendedName>
        <fullName evidence="2">HTH cro/C1-type domain-containing protein</fullName>
    </recommendedName>
</protein>
<evidence type="ECO:0000313" key="3">
    <source>
        <dbReference type="EMBL" id="AGH98775.1"/>
    </source>
</evidence>
<dbReference type="HOGENOM" id="CLU_1803942_0_0_5"/>
<sequence length="143" mass="15894">MAKDNRSDLNINEKIGENLRLLRQVVGLSQRDLADILGVSYQQVQKYEAGSDRIPVEGFVRLRTTLGISMDSLIADEPDWMPLSNDQMTDDLAADDDARGPTGMPESYDPFVLGQYLQKRVRGVKHPAEGYKIARVVDVLCAG</sequence>
<organism evidence="3 4">
    <name type="scientific">Micavibrio aeruginosavorus EPB</name>
    <dbReference type="NCBI Taxonomy" id="349215"/>
    <lineage>
        <taxon>Bacteria</taxon>
        <taxon>Pseudomonadati</taxon>
        <taxon>Bdellovibrionota</taxon>
        <taxon>Bdellovibrionia</taxon>
        <taxon>Bdellovibrionales</taxon>
        <taxon>Pseudobdellovibrionaceae</taxon>
        <taxon>Micavibrio</taxon>
    </lineage>
</organism>
<accession>M4VJU8</accession>
<proteinExistence type="predicted"/>
<dbReference type="InterPro" id="IPR010982">
    <property type="entry name" value="Lambda_DNA-bd_dom_sf"/>
</dbReference>
<name>M4VJU8_9BACT</name>
<evidence type="ECO:0000313" key="4">
    <source>
        <dbReference type="Proteomes" id="UP000011932"/>
    </source>
</evidence>
<dbReference type="SMART" id="SM00530">
    <property type="entry name" value="HTH_XRE"/>
    <property type="match status" value="1"/>
</dbReference>
<dbReference type="Gene3D" id="1.10.260.40">
    <property type="entry name" value="lambda repressor-like DNA-binding domains"/>
    <property type="match status" value="1"/>
</dbReference>
<dbReference type="Pfam" id="PF01381">
    <property type="entry name" value="HTH_3"/>
    <property type="match status" value="1"/>
</dbReference>
<evidence type="ECO:0000259" key="2">
    <source>
        <dbReference type="PROSITE" id="PS50943"/>
    </source>
</evidence>
<dbReference type="RefSeq" id="WP_015468302.1">
    <property type="nucleotide sequence ID" value="NC_020812.1"/>
</dbReference>
<gene>
    <name evidence="3" type="ORF">A11S_1974</name>
</gene>